<reference evidence="13 14" key="1">
    <citation type="submission" date="2016-08" db="EMBL/GenBank/DDBJ databases">
        <title>Genomes of anaerobic fungi encode conserved fungal cellulosomes for biomass hydrolysis.</title>
        <authorList>
            <consortium name="DOE Joint Genome Institute"/>
            <person name="Haitjema C.H."/>
            <person name="Gilmore S.P."/>
            <person name="Henske J.K."/>
            <person name="Solomon K.V."/>
            <person name="De Groot R."/>
            <person name="Kuo A."/>
            <person name="Mondo S.J."/>
            <person name="Salamov A.A."/>
            <person name="Labutti K."/>
            <person name="Zhao Z."/>
            <person name="Chiniquy J."/>
            <person name="Barry K."/>
            <person name="Brewer H.M."/>
            <person name="Purvine S.O."/>
            <person name="Wright A.T."/>
            <person name="Boxma B."/>
            <person name="Van Alen T."/>
            <person name="Hackstein J.H."/>
            <person name="Baker S.E."/>
            <person name="Grigoriev I.V."/>
            <person name="O'Malley M.A."/>
        </authorList>
    </citation>
    <scope>NUCLEOTIDE SEQUENCE [LARGE SCALE GENOMIC DNA]</scope>
    <source>
        <strain evidence="14">finn</strain>
    </source>
</reference>
<gene>
    <name evidence="13" type="ORF">BCR36DRAFT_403172</name>
</gene>
<proteinExistence type="inferred from homology"/>
<dbReference type="GO" id="GO:0005737">
    <property type="term" value="C:cytoplasm"/>
    <property type="evidence" value="ECO:0007669"/>
    <property type="project" value="UniProtKB-SubCell"/>
</dbReference>
<dbReference type="STRING" id="1754191.A0A1Y1VF67"/>
<evidence type="ECO:0000256" key="3">
    <source>
        <dbReference type="ARBA" id="ARBA00022490"/>
    </source>
</evidence>
<keyword evidence="6 10" id="KW-0175">Coiled coil</keyword>
<evidence type="ECO:0000256" key="4">
    <source>
        <dbReference type="ARBA" id="ARBA00022614"/>
    </source>
</evidence>
<evidence type="ECO:0000256" key="5">
    <source>
        <dbReference type="ARBA" id="ARBA00022737"/>
    </source>
</evidence>
<feature type="coiled-coil region" evidence="10">
    <location>
        <begin position="363"/>
        <end position="399"/>
    </location>
</feature>
<evidence type="ECO:0000256" key="11">
    <source>
        <dbReference type="SAM" id="MobiDB-lite"/>
    </source>
</evidence>
<keyword evidence="8" id="KW-0966">Cell projection</keyword>
<evidence type="ECO:0000256" key="6">
    <source>
        <dbReference type="ARBA" id="ARBA00023054"/>
    </source>
</evidence>
<reference evidence="13 14" key="2">
    <citation type="submission" date="2016-08" db="EMBL/GenBank/DDBJ databases">
        <title>Pervasive Adenine N6-methylation of Active Genes in Fungi.</title>
        <authorList>
            <consortium name="DOE Joint Genome Institute"/>
            <person name="Mondo S.J."/>
            <person name="Dannebaum R.O."/>
            <person name="Kuo R.C."/>
            <person name="Labutti K."/>
            <person name="Haridas S."/>
            <person name="Kuo A."/>
            <person name="Salamov A."/>
            <person name="Ahrendt S.R."/>
            <person name="Lipzen A."/>
            <person name="Sullivan W."/>
            <person name="Andreopoulos W.B."/>
            <person name="Clum A."/>
            <person name="Lindquist E."/>
            <person name="Daum C."/>
            <person name="Ramamoorthy G.K."/>
            <person name="Gryganskyi A."/>
            <person name="Culley D."/>
            <person name="Magnuson J.K."/>
            <person name="James T.Y."/>
            <person name="O'Malley M.A."/>
            <person name="Stajich J.E."/>
            <person name="Spatafora J.W."/>
            <person name="Visel A."/>
            <person name="Grigoriev I.V."/>
        </authorList>
    </citation>
    <scope>NUCLEOTIDE SEQUENCE [LARGE SCALE GENOMIC DNA]</scope>
    <source>
        <strain evidence="14">finn</strain>
    </source>
</reference>
<dbReference type="InterPro" id="IPR032675">
    <property type="entry name" value="LRR_dom_sf"/>
</dbReference>
<dbReference type="PANTHER" id="PTHR18849">
    <property type="entry name" value="LEUCINE RICH REPEAT PROTEIN"/>
    <property type="match status" value="1"/>
</dbReference>
<dbReference type="GO" id="GO:0005929">
    <property type="term" value="C:cilium"/>
    <property type="evidence" value="ECO:0007669"/>
    <property type="project" value="UniProtKB-SubCell"/>
</dbReference>
<keyword evidence="4" id="KW-0433">Leucine-rich repeat</keyword>
<accession>A0A1Y1VF67</accession>
<evidence type="ECO:0000256" key="7">
    <source>
        <dbReference type="ARBA" id="ARBA00023069"/>
    </source>
</evidence>
<evidence type="ECO:0000256" key="2">
    <source>
        <dbReference type="ARBA" id="ARBA00004496"/>
    </source>
</evidence>
<dbReference type="Proteomes" id="UP000193719">
    <property type="component" value="Unassembled WGS sequence"/>
</dbReference>
<evidence type="ECO:0000259" key="12">
    <source>
        <dbReference type="SMART" id="SM00446"/>
    </source>
</evidence>
<feature type="compositionally biased region" description="Acidic residues" evidence="11">
    <location>
        <begin position="455"/>
        <end position="470"/>
    </location>
</feature>
<protein>
    <submittedName>
        <fullName evidence="13">Outer arm dynein light chain 1</fullName>
    </submittedName>
</protein>
<evidence type="ECO:0000256" key="8">
    <source>
        <dbReference type="ARBA" id="ARBA00023273"/>
    </source>
</evidence>
<name>A0A1Y1VF67_9FUNG</name>
<organism evidence="13 14">
    <name type="scientific">Piromyces finnis</name>
    <dbReference type="NCBI Taxonomy" id="1754191"/>
    <lineage>
        <taxon>Eukaryota</taxon>
        <taxon>Fungi</taxon>
        <taxon>Fungi incertae sedis</taxon>
        <taxon>Chytridiomycota</taxon>
        <taxon>Chytridiomycota incertae sedis</taxon>
        <taxon>Neocallimastigomycetes</taxon>
        <taxon>Neocallimastigales</taxon>
        <taxon>Neocallimastigaceae</taxon>
        <taxon>Piromyces</taxon>
    </lineage>
</organism>
<evidence type="ECO:0000313" key="13">
    <source>
        <dbReference type="EMBL" id="ORX54755.1"/>
    </source>
</evidence>
<keyword evidence="14" id="KW-1185">Reference proteome</keyword>
<dbReference type="SUPFAM" id="SSF52058">
    <property type="entry name" value="L domain-like"/>
    <property type="match status" value="1"/>
</dbReference>
<dbReference type="Pfam" id="PF23602">
    <property type="entry name" value="CS_DNAAF11_C"/>
    <property type="match status" value="1"/>
</dbReference>
<dbReference type="Pfam" id="PF14580">
    <property type="entry name" value="LRR_9"/>
    <property type="match status" value="1"/>
</dbReference>
<dbReference type="OrthoDB" id="10250990at2759"/>
<keyword evidence="3" id="KW-0963">Cytoplasm</keyword>
<dbReference type="SMART" id="SM00365">
    <property type="entry name" value="LRR_SD22"/>
    <property type="match status" value="4"/>
</dbReference>
<evidence type="ECO:0000256" key="1">
    <source>
        <dbReference type="ARBA" id="ARBA00004138"/>
    </source>
</evidence>
<sequence length="470" mass="55129">MVQRIDKELLLKRSEHNDKELSTLKEIALHQYDIEKIENLDVYCRDLEILLLQNNQISKIENLHKLKCLKYLNLALNNITKIENLEGCESLEKLDFTVNFIEDVTCVQSLKNNIHLKELYLVGNPCTRIEGYREYVINTLPQLKVLDGKEILKSERIIAKQDIEEIISDMPEIVSSYDDDDDDEEDVDITNLTIEERQERLNKATKYTPKSRLEAAREMAALKEAQNPKKEKKKVKKQKPLYSPDGTKILQRNEGKYPFQFTNTDKLLILEVFITKYLETSLIDVDVHPTWIRVTIKGKDLILTLEDEVYCDDKNVTCERSKCSGTLMITMVKVNKSQDGEFYLDKNLTEENTETEYEKPVDIHDEKRKLYELKRMHEKKEEEKRKEEIENKKKSKLGRRYAKFLDLEPEKNEKIDLANIYENSKKNRFNHLKKDTTSYAANGIQLKEMLPTDIEPSEDFIDDPDVPPLC</sequence>
<dbReference type="Gene3D" id="3.80.10.10">
    <property type="entry name" value="Ribonuclease Inhibitor"/>
    <property type="match status" value="1"/>
</dbReference>
<feature type="compositionally biased region" description="Basic residues" evidence="11">
    <location>
        <begin position="230"/>
        <end position="239"/>
    </location>
</feature>
<keyword evidence="5" id="KW-0677">Repeat</keyword>
<comment type="similarity">
    <text evidence="9">Belongs to the tilB family.</text>
</comment>
<feature type="region of interest" description="Disordered" evidence="11">
    <location>
        <begin position="222"/>
        <end position="247"/>
    </location>
</feature>
<dbReference type="FunFam" id="3.80.10.10:FF:000052">
    <property type="entry name" value="Leucine rich repeat containing 6"/>
    <property type="match status" value="1"/>
</dbReference>
<dbReference type="SMART" id="SM00446">
    <property type="entry name" value="LRRcap"/>
    <property type="match status" value="1"/>
</dbReference>
<dbReference type="InterPro" id="IPR056496">
    <property type="entry name" value="CS_DNAAF11_C"/>
</dbReference>
<dbReference type="GO" id="GO:0036158">
    <property type="term" value="P:outer dynein arm assembly"/>
    <property type="evidence" value="ECO:0007669"/>
    <property type="project" value="TreeGrafter"/>
</dbReference>
<dbReference type="InterPro" id="IPR001611">
    <property type="entry name" value="Leu-rich_rpt"/>
</dbReference>
<dbReference type="PANTHER" id="PTHR18849:SF0">
    <property type="entry name" value="CILIA- AND FLAGELLA-ASSOCIATED PROTEIN 410-RELATED"/>
    <property type="match status" value="1"/>
</dbReference>
<feature type="region of interest" description="Disordered" evidence="11">
    <location>
        <begin position="451"/>
        <end position="470"/>
    </location>
</feature>
<dbReference type="AlphaFoldDB" id="A0A1Y1VF67"/>
<keyword evidence="7" id="KW-0969">Cilium</keyword>
<evidence type="ECO:0000256" key="9">
    <source>
        <dbReference type="ARBA" id="ARBA00049982"/>
    </source>
</evidence>
<evidence type="ECO:0000313" key="14">
    <source>
        <dbReference type="Proteomes" id="UP000193719"/>
    </source>
</evidence>
<dbReference type="PROSITE" id="PS51450">
    <property type="entry name" value="LRR"/>
    <property type="match status" value="2"/>
</dbReference>
<comment type="subcellular location">
    <subcellularLocation>
        <location evidence="1">Cell projection</location>
        <location evidence="1">Cilium</location>
    </subcellularLocation>
    <subcellularLocation>
        <location evidence="2">Cytoplasm</location>
    </subcellularLocation>
</comment>
<dbReference type="EMBL" id="MCFH01000010">
    <property type="protein sequence ID" value="ORX54755.1"/>
    <property type="molecule type" value="Genomic_DNA"/>
</dbReference>
<dbReference type="InterPro" id="IPR003603">
    <property type="entry name" value="U2A'_phosphoprotein32A_C"/>
</dbReference>
<comment type="caution">
    <text evidence="13">The sequence shown here is derived from an EMBL/GenBank/DDBJ whole genome shotgun (WGS) entry which is preliminary data.</text>
</comment>
<evidence type="ECO:0000256" key="10">
    <source>
        <dbReference type="SAM" id="Coils"/>
    </source>
</evidence>
<feature type="domain" description="U2A'/phosphoprotein 32 family A C-terminal" evidence="12">
    <location>
        <begin position="129"/>
        <end position="147"/>
    </location>
</feature>